<dbReference type="STRING" id="269621.A0A238FN29"/>
<dbReference type="SFLD" id="SFLDG00358">
    <property type="entry name" value="Main_(cytGST)"/>
    <property type="match status" value="1"/>
</dbReference>
<dbReference type="Gene3D" id="1.20.1050.10">
    <property type="match status" value="1"/>
</dbReference>
<dbReference type="Pfam" id="PF00043">
    <property type="entry name" value="GST_C"/>
    <property type="match status" value="1"/>
</dbReference>
<dbReference type="Proteomes" id="UP000198372">
    <property type="component" value="Unassembled WGS sequence"/>
</dbReference>
<dbReference type="AlphaFoldDB" id="A0A238FN29"/>
<evidence type="ECO:0000256" key="4">
    <source>
        <dbReference type="ARBA" id="ARBA00047960"/>
    </source>
</evidence>
<dbReference type="PROSITE" id="PS50404">
    <property type="entry name" value="GST_NTER"/>
    <property type="match status" value="1"/>
</dbReference>
<dbReference type="InterPro" id="IPR036282">
    <property type="entry name" value="Glutathione-S-Trfase_C_sf"/>
</dbReference>
<evidence type="ECO:0000256" key="2">
    <source>
        <dbReference type="ARBA" id="ARBA00012452"/>
    </source>
</evidence>
<dbReference type="Pfam" id="PF02798">
    <property type="entry name" value="GST_N"/>
    <property type="match status" value="1"/>
</dbReference>
<evidence type="ECO:0000256" key="1">
    <source>
        <dbReference type="ARBA" id="ARBA00007409"/>
    </source>
</evidence>
<dbReference type="Gene3D" id="3.40.30.10">
    <property type="entry name" value="Glutaredoxin"/>
    <property type="match status" value="1"/>
</dbReference>
<dbReference type="SUPFAM" id="SSF47616">
    <property type="entry name" value="GST C-terminal domain-like"/>
    <property type="match status" value="1"/>
</dbReference>
<dbReference type="SUPFAM" id="SSF52833">
    <property type="entry name" value="Thioredoxin-like"/>
    <property type="match status" value="1"/>
</dbReference>
<dbReference type="GO" id="GO:0005737">
    <property type="term" value="C:cytoplasm"/>
    <property type="evidence" value="ECO:0007669"/>
    <property type="project" value="UniProtKB-ARBA"/>
</dbReference>
<dbReference type="InterPro" id="IPR040079">
    <property type="entry name" value="Glutathione_S-Trfase"/>
</dbReference>
<comment type="similarity">
    <text evidence="1 5">Belongs to the GST superfamily.</text>
</comment>
<dbReference type="PROSITE" id="PS50405">
    <property type="entry name" value="GST_CTER"/>
    <property type="match status" value="1"/>
</dbReference>
<dbReference type="PANTHER" id="PTHR44051:SF9">
    <property type="entry name" value="GLUTATHIONE S-TRANSFERASE 1"/>
    <property type="match status" value="1"/>
</dbReference>
<evidence type="ECO:0000256" key="3">
    <source>
        <dbReference type="ARBA" id="ARBA00022679"/>
    </source>
</evidence>
<dbReference type="GO" id="GO:0004602">
    <property type="term" value="F:glutathione peroxidase activity"/>
    <property type="evidence" value="ECO:0007669"/>
    <property type="project" value="UniProtKB-ARBA"/>
</dbReference>
<reference evidence="9" key="1">
    <citation type="submission" date="2016-09" db="EMBL/GenBank/DDBJ databases">
        <authorList>
            <person name="Jeantristanb JTB J.-T."/>
            <person name="Ricardo R."/>
        </authorList>
    </citation>
    <scope>NUCLEOTIDE SEQUENCE [LARGE SCALE GENOMIC DNA]</scope>
</reference>
<feature type="domain" description="GST N-terminal" evidence="6">
    <location>
        <begin position="2"/>
        <end position="89"/>
    </location>
</feature>
<protein>
    <recommendedName>
        <fullName evidence="2">glutathione transferase</fullName>
        <ecNumber evidence="2">2.5.1.18</ecNumber>
    </recommendedName>
</protein>
<proteinExistence type="inferred from homology"/>
<dbReference type="OrthoDB" id="2098326at2759"/>
<evidence type="ECO:0000313" key="9">
    <source>
        <dbReference type="Proteomes" id="UP000198372"/>
    </source>
</evidence>
<keyword evidence="3" id="KW-0808">Transferase</keyword>
<evidence type="ECO:0000259" key="7">
    <source>
        <dbReference type="PROSITE" id="PS50405"/>
    </source>
</evidence>
<dbReference type="CDD" id="cd03046">
    <property type="entry name" value="GST_N_GTT1_like"/>
    <property type="match status" value="1"/>
</dbReference>
<dbReference type="InterPro" id="IPR036249">
    <property type="entry name" value="Thioredoxin-like_sf"/>
</dbReference>
<dbReference type="EMBL" id="FMSP01000018">
    <property type="protein sequence ID" value="SCV73561.1"/>
    <property type="molecule type" value="Genomic_DNA"/>
</dbReference>
<evidence type="ECO:0000259" key="6">
    <source>
        <dbReference type="PROSITE" id="PS50404"/>
    </source>
</evidence>
<keyword evidence="9" id="KW-1185">Reference proteome</keyword>
<dbReference type="GO" id="GO:0004364">
    <property type="term" value="F:glutathione transferase activity"/>
    <property type="evidence" value="ECO:0007669"/>
    <property type="project" value="UniProtKB-EC"/>
</dbReference>
<dbReference type="SFLD" id="SFLDS00019">
    <property type="entry name" value="Glutathione_Transferase_(cytos"/>
    <property type="match status" value="1"/>
</dbReference>
<evidence type="ECO:0000256" key="5">
    <source>
        <dbReference type="RuleBase" id="RU003494"/>
    </source>
</evidence>
<name>A0A238FN29_9BASI</name>
<dbReference type="EC" id="2.5.1.18" evidence="2"/>
<dbReference type="SFLD" id="SFLDG01150">
    <property type="entry name" value="Main.1:_Beta-like"/>
    <property type="match status" value="1"/>
</dbReference>
<organism evidence="8 9">
    <name type="scientific">Microbotryum intermedium</name>
    <dbReference type="NCBI Taxonomy" id="269621"/>
    <lineage>
        <taxon>Eukaryota</taxon>
        <taxon>Fungi</taxon>
        <taxon>Dikarya</taxon>
        <taxon>Basidiomycota</taxon>
        <taxon>Pucciniomycotina</taxon>
        <taxon>Microbotryomycetes</taxon>
        <taxon>Microbotryales</taxon>
        <taxon>Microbotryaceae</taxon>
        <taxon>Microbotryum</taxon>
    </lineage>
</organism>
<comment type="catalytic activity">
    <reaction evidence="4">
        <text>RX + glutathione = an S-substituted glutathione + a halide anion + H(+)</text>
        <dbReference type="Rhea" id="RHEA:16437"/>
        <dbReference type="ChEBI" id="CHEBI:15378"/>
        <dbReference type="ChEBI" id="CHEBI:16042"/>
        <dbReference type="ChEBI" id="CHEBI:17792"/>
        <dbReference type="ChEBI" id="CHEBI:57925"/>
        <dbReference type="ChEBI" id="CHEBI:90779"/>
        <dbReference type="EC" id="2.5.1.18"/>
    </reaction>
</comment>
<dbReference type="PANTHER" id="PTHR44051">
    <property type="entry name" value="GLUTATHIONE S-TRANSFERASE-RELATED"/>
    <property type="match status" value="1"/>
</dbReference>
<feature type="domain" description="GST C-terminal" evidence="7">
    <location>
        <begin position="97"/>
        <end position="232"/>
    </location>
</feature>
<accession>A0A238FN29</accession>
<dbReference type="InterPro" id="IPR010987">
    <property type="entry name" value="Glutathione-S-Trfase_C-like"/>
</dbReference>
<evidence type="ECO:0000313" key="8">
    <source>
        <dbReference type="EMBL" id="SCV73561.1"/>
    </source>
</evidence>
<sequence length="234" mass="26315">MPAHITVHWLENSRGQRILWLLEELGLEYTVKEYKRDPKTMLAGADLREIHPLGKSPVVEIQEDGLDTLTLAESGAIVEYLIERFGNGKLGYAPGTEAQKRSQYLYWLHWAEGSAMLPLMLTIICAQMPKQAPWIAKPIVSIVASQLMAIMVNPRLKENFAFVESHLANKEFFVGDSLTGSDIMMIFPCEGLAASPLWNSHPNIKRWFETMEARPAYKRALERGAANNLAAFTS</sequence>
<dbReference type="InterPro" id="IPR004045">
    <property type="entry name" value="Glutathione_S-Trfase_N"/>
</dbReference>
<dbReference type="InterPro" id="IPR004046">
    <property type="entry name" value="GST_C"/>
</dbReference>
<gene>
    <name evidence="8" type="ORF">BQ2448_7487</name>
</gene>
<dbReference type="CDD" id="cd03189">
    <property type="entry name" value="GST_C_GTT1_like"/>
    <property type="match status" value="1"/>
</dbReference>
<dbReference type="FunFam" id="3.40.30.10:FF:000156">
    <property type="entry name" value="Glutathione S-transferase 1"/>
    <property type="match status" value="1"/>
</dbReference>